<gene>
    <name evidence="2" type="ORF">GCM10022416_39630</name>
</gene>
<evidence type="ECO:0000256" key="1">
    <source>
        <dbReference type="SAM" id="MobiDB-lite"/>
    </source>
</evidence>
<evidence type="ECO:0000313" key="3">
    <source>
        <dbReference type="Proteomes" id="UP001500266"/>
    </source>
</evidence>
<name>A0ABP7Z3W3_9ACTN</name>
<reference evidence="3" key="1">
    <citation type="journal article" date="2019" name="Int. J. Syst. Evol. Microbiol.">
        <title>The Global Catalogue of Microorganisms (GCM) 10K type strain sequencing project: providing services to taxonomists for standard genome sequencing and annotation.</title>
        <authorList>
            <consortium name="The Broad Institute Genomics Platform"/>
            <consortium name="The Broad Institute Genome Sequencing Center for Infectious Disease"/>
            <person name="Wu L."/>
            <person name="Ma J."/>
        </authorList>
    </citation>
    <scope>NUCLEOTIDE SEQUENCE [LARGE SCALE GENOMIC DNA]</scope>
    <source>
        <strain evidence="3">JCM 17316</strain>
    </source>
</reference>
<organism evidence="2 3">
    <name type="scientific">Actinomadura keratinilytica</name>
    <dbReference type="NCBI Taxonomy" id="547461"/>
    <lineage>
        <taxon>Bacteria</taxon>
        <taxon>Bacillati</taxon>
        <taxon>Actinomycetota</taxon>
        <taxon>Actinomycetes</taxon>
        <taxon>Streptosporangiales</taxon>
        <taxon>Thermomonosporaceae</taxon>
        <taxon>Actinomadura</taxon>
    </lineage>
</organism>
<dbReference type="Proteomes" id="UP001500266">
    <property type="component" value="Unassembled WGS sequence"/>
</dbReference>
<keyword evidence="3" id="KW-1185">Reference proteome</keyword>
<feature type="compositionally biased region" description="Low complexity" evidence="1">
    <location>
        <begin position="179"/>
        <end position="199"/>
    </location>
</feature>
<dbReference type="Gene3D" id="3.40.190.10">
    <property type="entry name" value="Periplasmic binding protein-like II"/>
    <property type="match status" value="1"/>
</dbReference>
<dbReference type="InterPro" id="IPR006059">
    <property type="entry name" value="SBP"/>
</dbReference>
<dbReference type="SUPFAM" id="SSF53850">
    <property type="entry name" value="Periplasmic binding protein-like II"/>
    <property type="match status" value="1"/>
</dbReference>
<dbReference type="RefSeq" id="WP_378269112.1">
    <property type="nucleotide sequence ID" value="NZ_JBHTFR010000001.1"/>
</dbReference>
<comment type="caution">
    <text evidence="2">The sequence shown here is derived from an EMBL/GenBank/DDBJ whole genome shotgun (WGS) entry which is preliminary data.</text>
</comment>
<feature type="region of interest" description="Disordered" evidence="1">
    <location>
        <begin position="153"/>
        <end position="199"/>
    </location>
</feature>
<dbReference type="Pfam" id="PF01547">
    <property type="entry name" value="SBP_bac_1"/>
    <property type="match status" value="1"/>
</dbReference>
<protein>
    <submittedName>
        <fullName evidence="2">Uncharacterized protein</fullName>
    </submittedName>
</protein>
<accession>A0ABP7Z3W3</accession>
<proteinExistence type="predicted"/>
<sequence length="199" mass="20619">MPAQWVTITVGCQPPQRAEATKPPTTWAEVREAAKKSTALGPGYVGHGKYSAGDTGGWHFTAELYGRGGDVVTPDGRKAAFNSPTGRAVLQTLKDMRWTDGSMGTKQLLRWEDLMRLVPGGSAPGASATVTASAGIRDAGAYTVAATADAADDSIELNETETPAPPGSPSRRCPATAWSPARSPGAPATRAAATRSPSR</sequence>
<dbReference type="EMBL" id="BAABDO010000063">
    <property type="protein sequence ID" value="GAA4146768.1"/>
    <property type="molecule type" value="Genomic_DNA"/>
</dbReference>
<evidence type="ECO:0000313" key="2">
    <source>
        <dbReference type="EMBL" id="GAA4146768.1"/>
    </source>
</evidence>